<dbReference type="PANTHER" id="PTHR46268:SF6">
    <property type="entry name" value="UNIVERSAL STRESS PROTEIN UP12"/>
    <property type="match status" value="1"/>
</dbReference>
<dbReference type="PANTHER" id="PTHR46268">
    <property type="entry name" value="STRESS RESPONSE PROTEIN NHAX"/>
    <property type="match status" value="1"/>
</dbReference>
<protein>
    <submittedName>
        <fullName evidence="4">Universal stress protein</fullName>
    </submittedName>
</protein>
<dbReference type="EMBL" id="JBHSXI010000023">
    <property type="protein sequence ID" value="MFC6890403.1"/>
    <property type="molecule type" value="Genomic_DNA"/>
</dbReference>
<comment type="similarity">
    <text evidence="1">Belongs to the universal stress protein A family.</text>
</comment>
<feature type="domain" description="UspA" evidence="3">
    <location>
        <begin position="176"/>
        <end position="301"/>
    </location>
</feature>
<gene>
    <name evidence="4" type="ORF">ACFQEY_15510</name>
</gene>
<dbReference type="InterPro" id="IPR014729">
    <property type="entry name" value="Rossmann-like_a/b/a_fold"/>
</dbReference>
<dbReference type="Gene3D" id="3.40.50.12370">
    <property type="match status" value="1"/>
</dbReference>
<accession>A0ABD5UM78</accession>
<dbReference type="Proteomes" id="UP001596333">
    <property type="component" value="Unassembled WGS sequence"/>
</dbReference>
<dbReference type="SUPFAM" id="SSF52402">
    <property type="entry name" value="Adenine nucleotide alpha hydrolases-like"/>
    <property type="match status" value="2"/>
</dbReference>
<feature type="domain" description="UspA" evidence="3">
    <location>
        <begin position="29"/>
        <end position="158"/>
    </location>
</feature>
<evidence type="ECO:0000259" key="3">
    <source>
        <dbReference type="Pfam" id="PF00582"/>
    </source>
</evidence>
<dbReference type="Gene3D" id="3.40.50.620">
    <property type="entry name" value="HUPs"/>
    <property type="match status" value="1"/>
</dbReference>
<evidence type="ECO:0000256" key="1">
    <source>
        <dbReference type="ARBA" id="ARBA00008791"/>
    </source>
</evidence>
<reference evidence="4 5" key="1">
    <citation type="journal article" date="2019" name="Int. J. Syst. Evol. Microbiol.">
        <title>The Global Catalogue of Microorganisms (GCM) 10K type strain sequencing project: providing services to taxonomists for standard genome sequencing and annotation.</title>
        <authorList>
            <consortium name="The Broad Institute Genomics Platform"/>
            <consortium name="The Broad Institute Genome Sequencing Center for Infectious Disease"/>
            <person name="Wu L."/>
            <person name="Ma J."/>
        </authorList>
    </citation>
    <scope>NUCLEOTIDE SEQUENCE [LARGE SCALE GENOMIC DNA]</scope>
    <source>
        <strain evidence="4 5">Y73</strain>
    </source>
</reference>
<proteinExistence type="inferred from homology"/>
<dbReference type="CDD" id="cd00293">
    <property type="entry name" value="USP-like"/>
    <property type="match status" value="2"/>
</dbReference>
<dbReference type="AlphaFoldDB" id="A0ABD5UM78"/>
<keyword evidence="5" id="KW-1185">Reference proteome</keyword>
<dbReference type="InterPro" id="IPR006015">
    <property type="entry name" value="Universal_stress_UspA"/>
</dbReference>
<evidence type="ECO:0000313" key="5">
    <source>
        <dbReference type="Proteomes" id="UP001596333"/>
    </source>
</evidence>
<dbReference type="PRINTS" id="PR01438">
    <property type="entry name" value="UNVRSLSTRESS"/>
</dbReference>
<evidence type="ECO:0000313" key="4">
    <source>
        <dbReference type="EMBL" id="MFC6890403.1"/>
    </source>
</evidence>
<organism evidence="4 5">
    <name type="scientific">Halorubrum trueperi</name>
    <dbReference type="NCBI Taxonomy" id="2004704"/>
    <lineage>
        <taxon>Archaea</taxon>
        <taxon>Methanobacteriati</taxon>
        <taxon>Methanobacteriota</taxon>
        <taxon>Stenosarchaea group</taxon>
        <taxon>Halobacteria</taxon>
        <taxon>Halobacteriales</taxon>
        <taxon>Haloferacaceae</taxon>
        <taxon>Halorubrum</taxon>
    </lineage>
</organism>
<comment type="caution">
    <text evidence="4">The sequence shown here is derived from an EMBL/GenBank/DDBJ whole genome shotgun (WGS) entry which is preliminary data.</text>
</comment>
<feature type="region of interest" description="Disordered" evidence="2">
    <location>
        <begin position="1"/>
        <end position="21"/>
    </location>
</feature>
<sequence>MTADGAEPEARGVEEFGGDGSSAVDGKTAVIATDLSSASESMIESETGLGCLRRIGVDRLHLVTVVPANVHSGMPGMGFQKRRKEALRRYRSRVEDAGFSVETHVVRGTPHRRINGIAGSVGADLVMVGSRGKSPLENRVIGSTARNLARTTVVPLLVDRIERGVDDPGTIRRHLFRRTLFATDFSENAERAFRSFEYLRHATEEVTLVHVESSKDDTSGGDGPEARLADLAERLDDWGLDARTEVRRGDPADEILAAEADHDPSTLLLGSRGRSRLRRLLLGSVSEDVVARAAGNVFLVPPPRTA</sequence>
<name>A0ABD5UM78_9EURY</name>
<dbReference type="RefSeq" id="WP_379770296.1">
    <property type="nucleotide sequence ID" value="NZ_JBHSXI010000023.1"/>
</dbReference>
<dbReference type="InterPro" id="IPR006016">
    <property type="entry name" value="UspA"/>
</dbReference>
<dbReference type="Pfam" id="PF00582">
    <property type="entry name" value="Usp"/>
    <property type="match status" value="2"/>
</dbReference>
<evidence type="ECO:0000256" key="2">
    <source>
        <dbReference type="SAM" id="MobiDB-lite"/>
    </source>
</evidence>